<dbReference type="Pfam" id="PF03006">
    <property type="entry name" value="HlyIII"/>
    <property type="match status" value="1"/>
</dbReference>
<dbReference type="PANTHER" id="PTHR20855:SF52">
    <property type="entry name" value="ADIPONECTIN RECEPTOR PROTEIN"/>
    <property type="match status" value="1"/>
</dbReference>
<evidence type="ECO:0000256" key="4">
    <source>
        <dbReference type="ARBA" id="ARBA00022989"/>
    </source>
</evidence>
<keyword evidence="3 6" id="KW-0812">Transmembrane</keyword>
<comment type="similarity">
    <text evidence="2">Belongs to the ADIPOR family.</text>
</comment>
<comment type="subcellular location">
    <subcellularLocation>
        <location evidence="1">Membrane</location>
        <topology evidence="1">Multi-pass membrane protein</topology>
    </subcellularLocation>
</comment>
<evidence type="ECO:0000256" key="1">
    <source>
        <dbReference type="ARBA" id="ARBA00004141"/>
    </source>
</evidence>
<feature type="transmembrane region" description="Helical" evidence="6">
    <location>
        <begin position="74"/>
        <end position="98"/>
    </location>
</feature>
<protein>
    <recommendedName>
        <fullName evidence="9">Adiponectin receptor protein 1</fullName>
    </recommendedName>
</protein>
<comment type="caution">
    <text evidence="7">The sequence shown here is derived from an EMBL/GenBank/DDBJ whole genome shotgun (WGS) entry which is preliminary data.</text>
</comment>
<evidence type="ECO:0000313" key="8">
    <source>
        <dbReference type="Proteomes" id="UP001287286"/>
    </source>
</evidence>
<feature type="transmembrane region" description="Helical" evidence="6">
    <location>
        <begin position="209"/>
        <end position="227"/>
    </location>
</feature>
<feature type="transmembrane region" description="Helical" evidence="6">
    <location>
        <begin position="177"/>
        <end position="197"/>
    </location>
</feature>
<keyword evidence="8" id="KW-1185">Reference proteome</keyword>
<feature type="transmembrane region" description="Helical" evidence="6">
    <location>
        <begin position="239"/>
        <end position="265"/>
    </location>
</feature>
<dbReference type="InterPro" id="IPR004254">
    <property type="entry name" value="AdipoR/HlyIII-related"/>
</dbReference>
<evidence type="ECO:0000256" key="5">
    <source>
        <dbReference type="ARBA" id="ARBA00023136"/>
    </source>
</evidence>
<keyword evidence="4 6" id="KW-1133">Transmembrane helix</keyword>
<evidence type="ECO:0000313" key="7">
    <source>
        <dbReference type="EMBL" id="KAK4078460.1"/>
    </source>
</evidence>
<feature type="transmembrane region" description="Helical" evidence="6">
    <location>
        <begin position="110"/>
        <end position="130"/>
    </location>
</feature>
<gene>
    <name evidence="7" type="ORF">Purlil1_11978</name>
</gene>
<evidence type="ECO:0000256" key="3">
    <source>
        <dbReference type="ARBA" id="ARBA00022692"/>
    </source>
</evidence>
<feature type="transmembrane region" description="Helical" evidence="6">
    <location>
        <begin position="150"/>
        <end position="168"/>
    </location>
</feature>
<proteinExistence type="inferred from homology"/>
<evidence type="ECO:0000256" key="2">
    <source>
        <dbReference type="ARBA" id="ARBA00007018"/>
    </source>
</evidence>
<evidence type="ECO:0008006" key="9">
    <source>
        <dbReference type="Google" id="ProtNLM"/>
    </source>
</evidence>
<dbReference type="EMBL" id="JAWRVI010000083">
    <property type="protein sequence ID" value="KAK4078460.1"/>
    <property type="molecule type" value="Genomic_DNA"/>
</dbReference>
<sequence length="322" mass="34908">MCQVAFSLPSPPRDFICDRARLVFPFLSFATGYEALCAVPPIVPHYRGPSIVILDMGDNGKKVGLLAWKDISNIWSHLIGALQFLLGLLRFLHFHFSAMTSDRPLNMPDVAAVSVYYLCVVVCFALSTAFHTLSDHSAPLHRFGNQLDHLGIVLVMWGTGVSGTHFALRCAPASLRILYFSAVTATAAGCAVFTLQPRFRTPSFRTARFLMYCFLGASLFAPVVHAWRGFGGGEDGLAAVSAVMGLRSFLGLALVNFAGAAVYAARVPERWFPGTFDLLGQSHNWMHVLVFTGALIRLSGLLEVCDGWAAEGGLAVYCQGAN</sequence>
<organism evidence="7 8">
    <name type="scientific">Purpureocillium lilacinum</name>
    <name type="common">Paecilomyces lilacinus</name>
    <dbReference type="NCBI Taxonomy" id="33203"/>
    <lineage>
        <taxon>Eukaryota</taxon>
        <taxon>Fungi</taxon>
        <taxon>Dikarya</taxon>
        <taxon>Ascomycota</taxon>
        <taxon>Pezizomycotina</taxon>
        <taxon>Sordariomycetes</taxon>
        <taxon>Hypocreomycetidae</taxon>
        <taxon>Hypocreales</taxon>
        <taxon>Ophiocordycipitaceae</taxon>
        <taxon>Purpureocillium</taxon>
    </lineage>
</organism>
<accession>A0ABR0BI59</accession>
<name>A0ABR0BI59_PURLI</name>
<dbReference type="Proteomes" id="UP001287286">
    <property type="component" value="Unassembled WGS sequence"/>
</dbReference>
<keyword evidence="5 6" id="KW-0472">Membrane</keyword>
<dbReference type="PANTHER" id="PTHR20855">
    <property type="entry name" value="ADIPOR/PROGESTIN RECEPTOR-RELATED"/>
    <property type="match status" value="1"/>
</dbReference>
<evidence type="ECO:0000256" key="6">
    <source>
        <dbReference type="SAM" id="Phobius"/>
    </source>
</evidence>
<reference evidence="7 8" key="1">
    <citation type="journal article" date="2024" name="Microbiol. Resour. Announc.">
        <title>Genome annotations for the ascomycete fungi Trichoderma harzianum, Trichoderma aggressivum, and Purpureocillium lilacinum.</title>
        <authorList>
            <person name="Beijen E.P.W."/>
            <person name="Ohm R.A."/>
        </authorList>
    </citation>
    <scope>NUCLEOTIDE SEQUENCE [LARGE SCALE GENOMIC DNA]</scope>
    <source>
        <strain evidence="7 8">CBS 150709</strain>
    </source>
</reference>